<organism evidence="1 2">
    <name type="scientific">Microcoleus asticus IPMA8</name>
    <dbReference type="NCBI Taxonomy" id="2563858"/>
    <lineage>
        <taxon>Bacteria</taxon>
        <taxon>Bacillati</taxon>
        <taxon>Cyanobacteriota</taxon>
        <taxon>Cyanophyceae</taxon>
        <taxon>Oscillatoriophycideae</taxon>
        <taxon>Oscillatoriales</taxon>
        <taxon>Microcoleaceae</taxon>
        <taxon>Microcoleus</taxon>
        <taxon>Microcoleus asticus</taxon>
    </lineage>
</organism>
<dbReference type="RefSeq" id="WP_216670312.1">
    <property type="nucleotide sequence ID" value="NZ_CAWPPK010000168.1"/>
</dbReference>
<name>A0ABX2CUM4_9CYAN</name>
<evidence type="ECO:0000313" key="2">
    <source>
        <dbReference type="Proteomes" id="UP000702425"/>
    </source>
</evidence>
<dbReference type="Proteomes" id="UP000702425">
    <property type="component" value="Unassembled WGS sequence"/>
</dbReference>
<comment type="caution">
    <text evidence="1">The sequence shown here is derived from an EMBL/GenBank/DDBJ whole genome shotgun (WGS) entry which is preliminary data.</text>
</comment>
<proteinExistence type="predicted"/>
<reference evidence="1 2" key="1">
    <citation type="journal article" date="2020" name="Sci. Rep.">
        <title>A novel cyanobacterial geosmin producer, revising GeoA distribution and dispersion patterns in Bacteria.</title>
        <authorList>
            <person name="Churro C."/>
            <person name="Semedo-Aguiar A.P."/>
            <person name="Silva A.D."/>
            <person name="Pereira-Leal J.B."/>
            <person name="Leite R.B."/>
        </authorList>
    </citation>
    <scope>NUCLEOTIDE SEQUENCE [LARGE SCALE GENOMIC DNA]</scope>
    <source>
        <strain evidence="1 2">IPMA8</strain>
    </source>
</reference>
<gene>
    <name evidence="1" type="ORF">E5S67_01828</name>
</gene>
<protein>
    <submittedName>
        <fullName evidence="1">Uncharacterized protein</fullName>
    </submittedName>
</protein>
<evidence type="ECO:0000313" key="1">
    <source>
        <dbReference type="EMBL" id="NQE34105.1"/>
    </source>
</evidence>
<sequence length="50" mass="5461">MAVDLPGFGETPPLTSEVSMRTLADAVSRTALFALFSAHPWQLSREITLE</sequence>
<keyword evidence="2" id="KW-1185">Reference proteome</keyword>
<dbReference type="EMBL" id="SRRZ01000025">
    <property type="protein sequence ID" value="NQE34105.1"/>
    <property type="molecule type" value="Genomic_DNA"/>
</dbReference>
<accession>A0ABX2CUM4</accession>